<evidence type="ECO:0000313" key="1">
    <source>
        <dbReference type="EnsemblPlants" id="AET2Gv20384300.8"/>
    </source>
</evidence>
<evidence type="ECO:0000313" key="2">
    <source>
        <dbReference type="Proteomes" id="UP000015105"/>
    </source>
</evidence>
<organism evidence="1 2">
    <name type="scientific">Aegilops tauschii subsp. strangulata</name>
    <name type="common">Goatgrass</name>
    <dbReference type="NCBI Taxonomy" id="200361"/>
    <lineage>
        <taxon>Eukaryota</taxon>
        <taxon>Viridiplantae</taxon>
        <taxon>Streptophyta</taxon>
        <taxon>Embryophyta</taxon>
        <taxon>Tracheophyta</taxon>
        <taxon>Spermatophyta</taxon>
        <taxon>Magnoliopsida</taxon>
        <taxon>Liliopsida</taxon>
        <taxon>Poales</taxon>
        <taxon>Poaceae</taxon>
        <taxon>BOP clade</taxon>
        <taxon>Pooideae</taxon>
        <taxon>Triticodae</taxon>
        <taxon>Triticeae</taxon>
        <taxon>Triticinae</taxon>
        <taxon>Aegilops</taxon>
    </lineage>
</organism>
<reference evidence="1" key="5">
    <citation type="journal article" date="2021" name="G3 (Bethesda)">
        <title>Aegilops tauschii genome assembly Aet v5.0 features greater sequence contiguity and improved annotation.</title>
        <authorList>
            <person name="Wang L."/>
            <person name="Zhu T."/>
            <person name="Rodriguez J.C."/>
            <person name="Deal K.R."/>
            <person name="Dubcovsky J."/>
            <person name="McGuire P.E."/>
            <person name="Lux T."/>
            <person name="Spannagl M."/>
            <person name="Mayer K.F.X."/>
            <person name="Baldrich P."/>
            <person name="Meyers B.C."/>
            <person name="Huo N."/>
            <person name="Gu Y.Q."/>
            <person name="Zhou H."/>
            <person name="Devos K.M."/>
            <person name="Bennetzen J.L."/>
            <person name="Unver T."/>
            <person name="Budak H."/>
            <person name="Gulick P.J."/>
            <person name="Galiba G."/>
            <person name="Kalapos B."/>
            <person name="Nelson D.R."/>
            <person name="Li P."/>
            <person name="You F.M."/>
            <person name="Luo M.C."/>
            <person name="Dvorak J."/>
        </authorList>
    </citation>
    <scope>NUCLEOTIDE SEQUENCE [LARGE SCALE GENOMIC DNA]</scope>
    <source>
        <strain evidence="1">cv. AL8/78</strain>
    </source>
</reference>
<dbReference type="Gramene" id="AET2Gv20384300.8">
    <property type="protein sequence ID" value="AET2Gv20384300.8"/>
    <property type="gene ID" value="AET2Gv20384300"/>
</dbReference>
<proteinExistence type="predicted"/>
<name>A0A453B713_AEGTS</name>
<reference evidence="1" key="3">
    <citation type="journal article" date="2017" name="Nature">
        <title>Genome sequence of the progenitor of the wheat D genome Aegilops tauschii.</title>
        <authorList>
            <person name="Luo M.C."/>
            <person name="Gu Y.Q."/>
            <person name="Puiu D."/>
            <person name="Wang H."/>
            <person name="Twardziok S.O."/>
            <person name="Deal K.R."/>
            <person name="Huo N."/>
            <person name="Zhu T."/>
            <person name="Wang L."/>
            <person name="Wang Y."/>
            <person name="McGuire P.E."/>
            <person name="Liu S."/>
            <person name="Long H."/>
            <person name="Ramasamy R.K."/>
            <person name="Rodriguez J.C."/>
            <person name="Van S.L."/>
            <person name="Yuan L."/>
            <person name="Wang Z."/>
            <person name="Xia Z."/>
            <person name="Xiao L."/>
            <person name="Anderson O.D."/>
            <person name="Ouyang S."/>
            <person name="Liang Y."/>
            <person name="Zimin A.V."/>
            <person name="Pertea G."/>
            <person name="Qi P."/>
            <person name="Bennetzen J.L."/>
            <person name="Dai X."/>
            <person name="Dawson M.W."/>
            <person name="Muller H.G."/>
            <person name="Kugler K."/>
            <person name="Rivarola-Duarte L."/>
            <person name="Spannagl M."/>
            <person name="Mayer K.F.X."/>
            <person name="Lu F.H."/>
            <person name="Bevan M.W."/>
            <person name="Leroy P."/>
            <person name="Li P."/>
            <person name="You F.M."/>
            <person name="Sun Q."/>
            <person name="Liu Z."/>
            <person name="Lyons E."/>
            <person name="Wicker T."/>
            <person name="Salzberg S.L."/>
            <person name="Devos K.M."/>
            <person name="Dvorak J."/>
        </authorList>
    </citation>
    <scope>NUCLEOTIDE SEQUENCE [LARGE SCALE GENOMIC DNA]</scope>
    <source>
        <strain evidence="1">cv. AL8/78</strain>
    </source>
</reference>
<reference evidence="2" key="2">
    <citation type="journal article" date="2017" name="Nat. Plants">
        <title>The Aegilops tauschii genome reveals multiple impacts of transposons.</title>
        <authorList>
            <person name="Zhao G."/>
            <person name="Zou C."/>
            <person name="Li K."/>
            <person name="Wang K."/>
            <person name="Li T."/>
            <person name="Gao L."/>
            <person name="Zhang X."/>
            <person name="Wang H."/>
            <person name="Yang Z."/>
            <person name="Liu X."/>
            <person name="Jiang W."/>
            <person name="Mao L."/>
            <person name="Kong X."/>
            <person name="Jiao Y."/>
            <person name="Jia J."/>
        </authorList>
    </citation>
    <scope>NUCLEOTIDE SEQUENCE [LARGE SCALE GENOMIC DNA]</scope>
    <source>
        <strain evidence="2">cv. AL8/78</strain>
    </source>
</reference>
<accession>A0A453B713</accession>
<dbReference type="AlphaFoldDB" id="A0A453B713"/>
<reference evidence="2" key="1">
    <citation type="journal article" date="2014" name="Science">
        <title>Ancient hybridizations among the ancestral genomes of bread wheat.</title>
        <authorList>
            <consortium name="International Wheat Genome Sequencing Consortium,"/>
            <person name="Marcussen T."/>
            <person name="Sandve S.R."/>
            <person name="Heier L."/>
            <person name="Spannagl M."/>
            <person name="Pfeifer M."/>
            <person name="Jakobsen K.S."/>
            <person name="Wulff B.B."/>
            <person name="Steuernagel B."/>
            <person name="Mayer K.F."/>
            <person name="Olsen O.A."/>
        </authorList>
    </citation>
    <scope>NUCLEOTIDE SEQUENCE [LARGE SCALE GENOMIC DNA]</scope>
    <source>
        <strain evidence="2">cv. AL8/78</strain>
    </source>
</reference>
<protein>
    <submittedName>
        <fullName evidence="1">Uncharacterized protein</fullName>
    </submittedName>
</protein>
<sequence length="125" mass="13666">MELNCKLADDKFSEEVKRRTTMFDGSINTMVANHREIQKTTKLLTLQYLHNRLIDHGVGKHMPGLEKHLNMINVLLSGGTVGGAQGASSSSAPLIPRVLDGLLGTKSSFGGPNWNGVEHNIRAHH</sequence>
<reference evidence="1" key="4">
    <citation type="submission" date="2019-03" db="UniProtKB">
        <authorList>
            <consortium name="EnsemblPlants"/>
        </authorList>
    </citation>
    <scope>IDENTIFICATION</scope>
</reference>
<dbReference type="Proteomes" id="UP000015105">
    <property type="component" value="Chromosome 2D"/>
</dbReference>
<dbReference type="EnsemblPlants" id="AET2Gv20384300.8">
    <property type="protein sequence ID" value="AET2Gv20384300.8"/>
    <property type="gene ID" value="AET2Gv20384300"/>
</dbReference>
<keyword evidence="2" id="KW-1185">Reference proteome</keyword>